<dbReference type="RefSeq" id="WP_088237763.1">
    <property type="nucleotide sequence ID" value="NZ_FMAY01000008.1"/>
</dbReference>
<name>A0A1C4CR42_9ENTR</name>
<organism evidence="7 8">
    <name type="scientific">Kosakonia oryzendophytica</name>
    <dbReference type="NCBI Taxonomy" id="1005665"/>
    <lineage>
        <taxon>Bacteria</taxon>
        <taxon>Pseudomonadati</taxon>
        <taxon>Pseudomonadota</taxon>
        <taxon>Gammaproteobacteria</taxon>
        <taxon>Enterobacterales</taxon>
        <taxon>Enterobacteriaceae</taxon>
        <taxon>Kosakonia</taxon>
    </lineage>
</organism>
<dbReference type="PROSITE" id="PS50931">
    <property type="entry name" value="HTH_LYSR"/>
    <property type="match status" value="1"/>
</dbReference>
<keyword evidence="8" id="KW-1185">Reference proteome</keyword>
<evidence type="ECO:0000256" key="5">
    <source>
        <dbReference type="ARBA" id="ARBA00023163"/>
    </source>
</evidence>
<sequence>MNIRNLEYLVALAKHRHFQRAAEACNVSQPTLSAQLRKLENELGLQLLERTTRRIRFTQTGLRLVEQTQVVLREIEALKNMASSSHYQSLMQTLDVGIIPTLAPYIFSHLNSVCHENFPEIELEIHEAQTNQLLNMLESDAIKCAIMTSNKDTSKYVELPLFDEPLVLGVSQQHPWARMGEIDMGHLKNSKILMIDDGNCLHSQVLRYCYQFELEPDPRFVAMHLETLRRGVAFNRGVSFFPLLSTQQQGGNENIRYLRCVSPEPKRKVVLIFHRSDPMRKKYEILRNAIARYMERYIIDNNVLA</sequence>
<dbReference type="PRINTS" id="PR00039">
    <property type="entry name" value="HTHLYSR"/>
</dbReference>
<evidence type="ECO:0000256" key="2">
    <source>
        <dbReference type="ARBA" id="ARBA00023015"/>
    </source>
</evidence>
<feature type="domain" description="HTH lysR-type" evidence="6">
    <location>
        <begin position="1"/>
        <end position="58"/>
    </location>
</feature>
<keyword evidence="4" id="KW-0010">Activator</keyword>
<keyword evidence="5" id="KW-0804">Transcription</keyword>
<dbReference type="Proteomes" id="UP000198975">
    <property type="component" value="Unassembled WGS sequence"/>
</dbReference>
<dbReference type="EMBL" id="FMAY01000008">
    <property type="protein sequence ID" value="SCC21607.1"/>
    <property type="molecule type" value="Genomic_DNA"/>
</dbReference>
<dbReference type="FunFam" id="1.10.10.10:FF:000001">
    <property type="entry name" value="LysR family transcriptional regulator"/>
    <property type="match status" value="1"/>
</dbReference>
<dbReference type="OrthoDB" id="9775392at2"/>
<dbReference type="SUPFAM" id="SSF53850">
    <property type="entry name" value="Periplasmic binding protein-like II"/>
    <property type="match status" value="1"/>
</dbReference>
<protein>
    <submittedName>
        <fullName evidence="7">LysR family transcriptional regulator, hydrogen peroxide-inducible genes activator</fullName>
    </submittedName>
</protein>
<evidence type="ECO:0000256" key="1">
    <source>
        <dbReference type="ARBA" id="ARBA00009437"/>
    </source>
</evidence>
<dbReference type="InterPro" id="IPR000847">
    <property type="entry name" value="LysR_HTH_N"/>
</dbReference>
<dbReference type="PANTHER" id="PTHR30346:SF26">
    <property type="entry name" value="HYDROGEN PEROXIDE-INDUCIBLE GENES ACTIVATOR"/>
    <property type="match status" value="1"/>
</dbReference>
<evidence type="ECO:0000313" key="7">
    <source>
        <dbReference type="EMBL" id="SCC21607.1"/>
    </source>
</evidence>
<dbReference type="SUPFAM" id="SSF46785">
    <property type="entry name" value="Winged helix' DNA-binding domain"/>
    <property type="match status" value="1"/>
</dbReference>
<evidence type="ECO:0000256" key="3">
    <source>
        <dbReference type="ARBA" id="ARBA00023125"/>
    </source>
</evidence>
<dbReference type="InterPro" id="IPR036390">
    <property type="entry name" value="WH_DNA-bd_sf"/>
</dbReference>
<dbReference type="GO" id="GO:0003700">
    <property type="term" value="F:DNA-binding transcription factor activity"/>
    <property type="evidence" value="ECO:0007669"/>
    <property type="project" value="InterPro"/>
</dbReference>
<dbReference type="GO" id="GO:0032993">
    <property type="term" value="C:protein-DNA complex"/>
    <property type="evidence" value="ECO:0007669"/>
    <property type="project" value="TreeGrafter"/>
</dbReference>
<dbReference type="Pfam" id="PF00126">
    <property type="entry name" value="HTH_1"/>
    <property type="match status" value="1"/>
</dbReference>
<evidence type="ECO:0000313" key="8">
    <source>
        <dbReference type="Proteomes" id="UP000198975"/>
    </source>
</evidence>
<accession>A0A1C4CR42</accession>
<keyword evidence="2" id="KW-0805">Transcription regulation</keyword>
<gene>
    <name evidence="7" type="ORF">GA0061071_108180</name>
</gene>
<dbReference type="InterPro" id="IPR005119">
    <property type="entry name" value="LysR_subst-bd"/>
</dbReference>
<comment type="similarity">
    <text evidence="1">Belongs to the LysR transcriptional regulatory family.</text>
</comment>
<dbReference type="InterPro" id="IPR036388">
    <property type="entry name" value="WH-like_DNA-bd_sf"/>
</dbReference>
<evidence type="ECO:0000256" key="4">
    <source>
        <dbReference type="ARBA" id="ARBA00023159"/>
    </source>
</evidence>
<dbReference type="Pfam" id="PF03466">
    <property type="entry name" value="LysR_substrate"/>
    <property type="match status" value="1"/>
</dbReference>
<dbReference type="Gene3D" id="1.10.10.10">
    <property type="entry name" value="Winged helix-like DNA-binding domain superfamily/Winged helix DNA-binding domain"/>
    <property type="match status" value="1"/>
</dbReference>
<evidence type="ECO:0000259" key="6">
    <source>
        <dbReference type="PROSITE" id="PS50931"/>
    </source>
</evidence>
<dbReference type="GO" id="GO:0003677">
    <property type="term" value="F:DNA binding"/>
    <property type="evidence" value="ECO:0007669"/>
    <property type="project" value="UniProtKB-KW"/>
</dbReference>
<dbReference type="NCBIfam" id="NF008361">
    <property type="entry name" value="PRK11151.1"/>
    <property type="match status" value="1"/>
</dbReference>
<proteinExistence type="inferred from homology"/>
<dbReference type="AlphaFoldDB" id="A0A1C4CR42"/>
<dbReference type="Gene3D" id="3.40.190.10">
    <property type="entry name" value="Periplasmic binding protein-like II"/>
    <property type="match status" value="2"/>
</dbReference>
<dbReference type="CDD" id="cd08411">
    <property type="entry name" value="PBP2_OxyR"/>
    <property type="match status" value="1"/>
</dbReference>
<reference evidence="8" key="1">
    <citation type="submission" date="2016-08" db="EMBL/GenBank/DDBJ databases">
        <authorList>
            <person name="Varghese N."/>
            <person name="Submissions Spin"/>
        </authorList>
    </citation>
    <scope>NUCLEOTIDE SEQUENCE [LARGE SCALE GENOMIC DNA]</scope>
    <source>
        <strain evidence="8">REICA_082</strain>
    </source>
</reference>
<dbReference type="PANTHER" id="PTHR30346">
    <property type="entry name" value="TRANSCRIPTIONAL DUAL REGULATOR HCAR-RELATED"/>
    <property type="match status" value="1"/>
</dbReference>
<keyword evidence="3" id="KW-0238">DNA-binding</keyword>